<feature type="region of interest" description="Disordered" evidence="1">
    <location>
        <begin position="62"/>
        <end position="82"/>
    </location>
</feature>
<keyword evidence="2" id="KW-0812">Transmembrane</keyword>
<keyword evidence="2" id="KW-0472">Membrane</keyword>
<keyword evidence="2" id="KW-1133">Transmembrane helix</keyword>
<dbReference type="Proteomes" id="UP000599578">
    <property type="component" value="Unassembled WGS sequence"/>
</dbReference>
<dbReference type="RefSeq" id="WP_188860217.1">
    <property type="nucleotide sequence ID" value="NZ_BMLT01000004.1"/>
</dbReference>
<dbReference type="EMBL" id="BMLT01000004">
    <property type="protein sequence ID" value="GGO80595.1"/>
    <property type="molecule type" value="Genomic_DNA"/>
</dbReference>
<accession>A0A918DSJ1</accession>
<dbReference type="AlphaFoldDB" id="A0A918DSJ1"/>
<evidence type="ECO:0000313" key="4">
    <source>
        <dbReference type="Proteomes" id="UP000599578"/>
    </source>
</evidence>
<sequence>MDPTAYLIIAVATATAIAFKWYLYRRIRAWVERDLIRGLANGDSGLQMQLEREYASLRQQGLSRRDAQARLQQRAGAHDPGQ</sequence>
<organism evidence="3 4">
    <name type="scientific">Marinobacterium nitratireducens</name>
    <dbReference type="NCBI Taxonomy" id="518897"/>
    <lineage>
        <taxon>Bacteria</taxon>
        <taxon>Pseudomonadati</taxon>
        <taxon>Pseudomonadota</taxon>
        <taxon>Gammaproteobacteria</taxon>
        <taxon>Oceanospirillales</taxon>
        <taxon>Oceanospirillaceae</taxon>
        <taxon>Marinobacterium</taxon>
    </lineage>
</organism>
<gene>
    <name evidence="3" type="ORF">GCM10011348_17620</name>
</gene>
<proteinExistence type="predicted"/>
<evidence type="ECO:0000256" key="1">
    <source>
        <dbReference type="SAM" id="MobiDB-lite"/>
    </source>
</evidence>
<protein>
    <submittedName>
        <fullName evidence="3">Uncharacterized protein</fullName>
    </submittedName>
</protein>
<feature type="transmembrane region" description="Helical" evidence="2">
    <location>
        <begin position="6"/>
        <end position="23"/>
    </location>
</feature>
<keyword evidence="4" id="KW-1185">Reference proteome</keyword>
<reference evidence="3 4" key="1">
    <citation type="journal article" date="2014" name="Int. J. Syst. Evol. Microbiol.">
        <title>Complete genome sequence of Corynebacterium casei LMG S-19264T (=DSM 44701T), isolated from a smear-ripened cheese.</title>
        <authorList>
            <consortium name="US DOE Joint Genome Institute (JGI-PGF)"/>
            <person name="Walter F."/>
            <person name="Albersmeier A."/>
            <person name="Kalinowski J."/>
            <person name="Ruckert C."/>
        </authorList>
    </citation>
    <scope>NUCLEOTIDE SEQUENCE [LARGE SCALE GENOMIC DNA]</scope>
    <source>
        <strain evidence="3 4">CGMCC 1.7286</strain>
    </source>
</reference>
<evidence type="ECO:0000313" key="3">
    <source>
        <dbReference type="EMBL" id="GGO80595.1"/>
    </source>
</evidence>
<name>A0A918DSJ1_9GAMM</name>
<comment type="caution">
    <text evidence="3">The sequence shown here is derived from an EMBL/GenBank/DDBJ whole genome shotgun (WGS) entry which is preliminary data.</text>
</comment>
<evidence type="ECO:0000256" key="2">
    <source>
        <dbReference type="SAM" id="Phobius"/>
    </source>
</evidence>